<gene>
    <name evidence="1" type="ORF">PFI31113_03811</name>
</gene>
<reference evidence="1 2" key="1">
    <citation type="submission" date="2019-08" db="EMBL/GenBank/DDBJ databases">
        <authorList>
            <person name="Peeters C."/>
        </authorList>
    </citation>
    <scope>NUCLEOTIDE SEQUENCE [LARGE SCALE GENOMIC DNA]</scope>
    <source>
        <strain evidence="1 2">LMG 31113</strain>
    </source>
</reference>
<dbReference type="InterPro" id="IPR008861">
    <property type="entry name" value="GpX-like"/>
</dbReference>
<dbReference type="Pfam" id="PF05489">
    <property type="entry name" value="Phage_tail_X"/>
    <property type="match status" value="1"/>
</dbReference>
<accession>A0A5E4XFK5</accession>
<evidence type="ECO:0000313" key="1">
    <source>
        <dbReference type="EMBL" id="VVE34965.1"/>
    </source>
</evidence>
<proteinExistence type="predicted"/>
<protein>
    <submittedName>
        <fullName evidence="1">Phage tail protein</fullName>
    </submittedName>
</protein>
<evidence type="ECO:0000313" key="2">
    <source>
        <dbReference type="Proteomes" id="UP000382577"/>
    </source>
</evidence>
<dbReference type="AlphaFoldDB" id="A0A5E4XFK5"/>
<dbReference type="EMBL" id="CABPRW010000009">
    <property type="protein sequence ID" value="VVE34965.1"/>
    <property type="molecule type" value="Genomic_DNA"/>
</dbReference>
<organism evidence="1 2">
    <name type="scientific">Pandoraea fibrosis</name>
    <dbReference type="NCBI Taxonomy" id="1891094"/>
    <lineage>
        <taxon>Bacteria</taxon>
        <taxon>Pseudomonadati</taxon>
        <taxon>Pseudomonadota</taxon>
        <taxon>Betaproteobacteria</taxon>
        <taxon>Burkholderiales</taxon>
        <taxon>Burkholderiaceae</taxon>
        <taxon>Pandoraea</taxon>
    </lineage>
</organism>
<dbReference type="RefSeq" id="WP_150600500.1">
    <property type="nucleotide sequence ID" value="NZ_CABPRW010000009.1"/>
</dbReference>
<dbReference type="OrthoDB" id="8759063at2"/>
<name>A0A5E4XFK5_9BURK</name>
<dbReference type="Proteomes" id="UP000382577">
    <property type="component" value="Unassembled WGS sequence"/>
</dbReference>
<sequence>MQREAVTSPARIVRTSDGDVLDAIVFAHYGHVVGAVEIVLEANRHLAGMSVVLPAGIEISLPPLPQRNKPVVRLWGDAQ</sequence>